<protein>
    <submittedName>
        <fullName evidence="1">Uncharacterized protein</fullName>
    </submittedName>
</protein>
<sequence length="154" mass="17175">MLGDIYFWRQVFILTTGLFFSISVGMMISFPSVLTPALVSSNSTEIRATSNQASWIAAINGFAGMCGFFILSPILQMLGRKVVHIICNLFILIGWIIFPLANNIRVLFLARIIQGFAIGGIYIHGMIVCEYVDSKRRGIPKHFEGDDGDRIEKI</sequence>
<keyword evidence="2" id="KW-1185">Reference proteome</keyword>
<proteinExistence type="predicted"/>
<gene>
    <name evidence="1" type="ORF">PYW08_010718</name>
</gene>
<reference evidence="1" key="1">
    <citation type="submission" date="2023-03" db="EMBL/GenBank/DDBJ databases">
        <title>Chromosome-level genomes of two armyworms, Mythimna separata and Mythimna loreyi, provide insights into the biosynthesis and reception of sex pheromones.</title>
        <authorList>
            <person name="Zhao H."/>
        </authorList>
    </citation>
    <scope>NUCLEOTIDE SEQUENCE</scope>
    <source>
        <strain evidence="1">BeijingLab</strain>
    </source>
</reference>
<dbReference type="Proteomes" id="UP001231649">
    <property type="component" value="Chromosome 27"/>
</dbReference>
<organism evidence="1 2">
    <name type="scientific">Mythimna loreyi</name>
    <dbReference type="NCBI Taxonomy" id="667449"/>
    <lineage>
        <taxon>Eukaryota</taxon>
        <taxon>Metazoa</taxon>
        <taxon>Ecdysozoa</taxon>
        <taxon>Arthropoda</taxon>
        <taxon>Hexapoda</taxon>
        <taxon>Insecta</taxon>
        <taxon>Pterygota</taxon>
        <taxon>Neoptera</taxon>
        <taxon>Endopterygota</taxon>
        <taxon>Lepidoptera</taxon>
        <taxon>Glossata</taxon>
        <taxon>Ditrysia</taxon>
        <taxon>Noctuoidea</taxon>
        <taxon>Noctuidae</taxon>
        <taxon>Noctuinae</taxon>
        <taxon>Hadenini</taxon>
        <taxon>Mythimna</taxon>
    </lineage>
</organism>
<name>A0ACC2Q411_9NEOP</name>
<evidence type="ECO:0000313" key="1">
    <source>
        <dbReference type="EMBL" id="KAJ8707466.1"/>
    </source>
</evidence>
<accession>A0ACC2Q411</accession>
<dbReference type="EMBL" id="CM056803">
    <property type="protein sequence ID" value="KAJ8707466.1"/>
    <property type="molecule type" value="Genomic_DNA"/>
</dbReference>
<comment type="caution">
    <text evidence="1">The sequence shown here is derived from an EMBL/GenBank/DDBJ whole genome shotgun (WGS) entry which is preliminary data.</text>
</comment>
<evidence type="ECO:0000313" key="2">
    <source>
        <dbReference type="Proteomes" id="UP001231649"/>
    </source>
</evidence>